<feature type="transmembrane region" description="Helical" evidence="1">
    <location>
        <begin position="6"/>
        <end position="26"/>
    </location>
</feature>
<dbReference type="EMBL" id="MFYX01000027">
    <property type="protein sequence ID" value="OGK06553.1"/>
    <property type="molecule type" value="Genomic_DNA"/>
</dbReference>
<feature type="transmembrane region" description="Helical" evidence="1">
    <location>
        <begin position="47"/>
        <end position="67"/>
    </location>
</feature>
<gene>
    <name evidence="2" type="ORF">A2519_15805</name>
</gene>
<keyword evidence="1" id="KW-0472">Membrane</keyword>
<protein>
    <submittedName>
        <fullName evidence="2">Uncharacterized protein</fullName>
    </submittedName>
</protein>
<dbReference type="AlphaFoldDB" id="A0A1F7FIU0"/>
<reference evidence="2 3" key="1">
    <citation type="journal article" date="2016" name="Nat. Commun.">
        <title>Thousands of microbial genomes shed light on interconnected biogeochemical processes in an aquifer system.</title>
        <authorList>
            <person name="Anantharaman K."/>
            <person name="Brown C.T."/>
            <person name="Hug L.A."/>
            <person name="Sharon I."/>
            <person name="Castelle C.J."/>
            <person name="Probst A.J."/>
            <person name="Thomas B.C."/>
            <person name="Singh A."/>
            <person name="Wilkins M.J."/>
            <person name="Karaoz U."/>
            <person name="Brodie E.L."/>
            <person name="Williams K.H."/>
            <person name="Hubbard S.S."/>
            <person name="Banfield J.F."/>
        </authorList>
    </citation>
    <scope>NUCLEOTIDE SEQUENCE [LARGE SCALE GENOMIC DNA]</scope>
</reference>
<feature type="transmembrane region" description="Helical" evidence="1">
    <location>
        <begin position="110"/>
        <end position="131"/>
    </location>
</feature>
<sequence length="138" mass="16009">MVPLTSIYIGGMLTLLMALFHTRFYTMFDWKTEFEKMTIKNVRIMFTVHRALLLLFFVIGAITILYAKELSQSAGLAFGMNSLLSAFWLWRFIWQCTYFKRNEGQKLPPIAIVLTIVFALLFLSYLIPAGYRLLSTAF</sequence>
<proteinExistence type="predicted"/>
<dbReference type="Proteomes" id="UP000179243">
    <property type="component" value="Unassembled WGS sequence"/>
</dbReference>
<accession>A0A1F7FIU0</accession>
<evidence type="ECO:0000313" key="2">
    <source>
        <dbReference type="EMBL" id="OGK06553.1"/>
    </source>
</evidence>
<keyword evidence="1" id="KW-0812">Transmembrane</keyword>
<evidence type="ECO:0000313" key="3">
    <source>
        <dbReference type="Proteomes" id="UP000179243"/>
    </source>
</evidence>
<evidence type="ECO:0000256" key="1">
    <source>
        <dbReference type="SAM" id="Phobius"/>
    </source>
</evidence>
<organism evidence="2 3">
    <name type="scientific">Candidatus Raymondbacteria bacterium RIFOXYD12_FULL_49_13</name>
    <dbReference type="NCBI Taxonomy" id="1817890"/>
    <lineage>
        <taxon>Bacteria</taxon>
        <taxon>Raymondiibacteriota</taxon>
    </lineage>
</organism>
<keyword evidence="1" id="KW-1133">Transmembrane helix</keyword>
<feature type="transmembrane region" description="Helical" evidence="1">
    <location>
        <begin position="73"/>
        <end position="90"/>
    </location>
</feature>
<name>A0A1F7FIU0_UNCRA</name>
<comment type="caution">
    <text evidence="2">The sequence shown here is derived from an EMBL/GenBank/DDBJ whole genome shotgun (WGS) entry which is preliminary data.</text>
</comment>